<dbReference type="RefSeq" id="XP_066919640.1">
    <property type="nucleotide sequence ID" value="XM_067063539.1"/>
</dbReference>
<evidence type="ECO:0000256" key="9">
    <source>
        <dbReference type="ARBA" id="ARBA00022990"/>
    </source>
</evidence>
<evidence type="ECO:0000256" key="2">
    <source>
        <dbReference type="ARBA" id="ARBA00004305"/>
    </source>
</evidence>
<evidence type="ECO:0000256" key="17">
    <source>
        <dbReference type="ARBA" id="ARBA00080766"/>
    </source>
</evidence>
<dbReference type="CDD" id="cd16927">
    <property type="entry name" value="HATPase_Hsp90-like"/>
    <property type="match status" value="1"/>
</dbReference>
<evidence type="ECO:0000256" key="7">
    <source>
        <dbReference type="ARBA" id="ARBA00022840"/>
    </source>
</evidence>
<dbReference type="Gene3D" id="3.30.230.80">
    <property type="match status" value="1"/>
</dbReference>
<keyword evidence="10" id="KW-0496">Mitochondrion</keyword>
<dbReference type="Pfam" id="PF13589">
    <property type="entry name" value="HATPase_c_3"/>
    <property type="match status" value="1"/>
</dbReference>
<feature type="binding site" evidence="18">
    <location>
        <begin position="176"/>
        <end position="177"/>
    </location>
    <ligand>
        <name>ATP</name>
        <dbReference type="ChEBI" id="CHEBI:30616"/>
    </ligand>
</feature>
<evidence type="ECO:0000313" key="19">
    <source>
        <dbReference type="EnsemblMetazoa" id="CLYHEMP019949.1"/>
    </source>
</evidence>
<dbReference type="InterPro" id="IPR020568">
    <property type="entry name" value="Ribosomal_Su5_D2-typ_SF"/>
</dbReference>
<feature type="binding site" evidence="18">
    <location>
        <begin position="198"/>
        <end position="203"/>
    </location>
    <ligand>
        <name>ATP</name>
        <dbReference type="ChEBI" id="CHEBI:30616"/>
    </ligand>
</feature>
<evidence type="ECO:0000256" key="5">
    <source>
        <dbReference type="ARBA" id="ARBA00022741"/>
    </source>
</evidence>
<dbReference type="HAMAP" id="MF_00505">
    <property type="entry name" value="HSP90"/>
    <property type="match status" value="1"/>
</dbReference>
<dbReference type="InterPro" id="IPR020575">
    <property type="entry name" value="Hsp90_N"/>
</dbReference>
<keyword evidence="5 18" id="KW-0547">Nucleotide-binding</keyword>
<dbReference type="GO" id="GO:0016887">
    <property type="term" value="F:ATP hydrolysis activity"/>
    <property type="evidence" value="ECO:0007669"/>
    <property type="project" value="InterPro"/>
</dbReference>
<dbReference type="GO" id="GO:0051082">
    <property type="term" value="F:unfolded protein binding"/>
    <property type="evidence" value="ECO:0007669"/>
    <property type="project" value="InterPro"/>
</dbReference>
<evidence type="ECO:0000256" key="4">
    <source>
        <dbReference type="ARBA" id="ARBA00022553"/>
    </source>
</evidence>
<comment type="function">
    <text evidence="13">Chaperone that expresses an ATPase activity. Involved in maintaining mitochondrial function and polarization, downstream of PINK1 and mitochondrial complex I. Is a negative regulator of mitochondrial respiration able to modulate the balance between oxidative phosphorylation and aerobic glycolysis. The impact of TRAP1 on mitochondrial respiration is probably mediated by modulation of mitochondrial SRC and inhibition of SDHA.</text>
</comment>
<evidence type="ECO:0000256" key="15">
    <source>
        <dbReference type="ARBA" id="ARBA00073018"/>
    </source>
</evidence>
<accession>A0A7M5XA41</accession>
<evidence type="ECO:0000313" key="20">
    <source>
        <dbReference type="Proteomes" id="UP000594262"/>
    </source>
</evidence>
<dbReference type="Proteomes" id="UP000594262">
    <property type="component" value="Unplaced"/>
</dbReference>
<organism evidence="19 20">
    <name type="scientific">Clytia hemisphaerica</name>
    <dbReference type="NCBI Taxonomy" id="252671"/>
    <lineage>
        <taxon>Eukaryota</taxon>
        <taxon>Metazoa</taxon>
        <taxon>Cnidaria</taxon>
        <taxon>Hydrozoa</taxon>
        <taxon>Hydroidolina</taxon>
        <taxon>Leptothecata</taxon>
        <taxon>Obeliida</taxon>
        <taxon>Clytiidae</taxon>
        <taxon>Clytia</taxon>
    </lineage>
</organism>
<keyword evidence="11" id="KW-0472">Membrane</keyword>
<dbReference type="EnsemblMetazoa" id="CLYHEMT012596.1">
    <property type="protein sequence ID" value="CLYHEMP012596.1"/>
    <property type="gene ID" value="CLYHEMG012596"/>
</dbReference>
<dbReference type="FunFam" id="3.40.50.11260:FF:000004">
    <property type="entry name" value="Heat shock protein 75 mitochondrial"/>
    <property type="match status" value="1"/>
</dbReference>
<keyword evidence="12" id="KW-0143">Chaperone</keyword>
<dbReference type="InterPro" id="IPR036890">
    <property type="entry name" value="HATPase_C_sf"/>
</dbReference>
<evidence type="ECO:0000256" key="10">
    <source>
        <dbReference type="ARBA" id="ARBA00023128"/>
    </source>
</evidence>
<dbReference type="PIRSF" id="PIRSF002583">
    <property type="entry name" value="Hsp90"/>
    <property type="match status" value="1"/>
</dbReference>
<dbReference type="InterPro" id="IPR001404">
    <property type="entry name" value="Hsp90_fam"/>
</dbReference>
<dbReference type="FunFam" id="3.30.565.10:FF:000021">
    <property type="entry name" value="Heat shock protein 75 kDa, mitochondrial"/>
    <property type="match status" value="1"/>
</dbReference>
<feature type="binding site" evidence="18">
    <location>
        <position position="169"/>
    </location>
    <ligand>
        <name>ATP</name>
        <dbReference type="ChEBI" id="CHEBI:30616"/>
    </ligand>
</feature>
<feature type="binding site" evidence="18">
    <location>
        <position position="161"/>
    </location>
    <ligand>
        <name>ATP</name>
        <dbReference type="ChEBI" id="CHEBI:30616"/>
    </ligand>
</feature>
<dbReference type="RefSeq" id="XP_066912623.1">
    <property type="nucleotide sequence ID" value="XM_067056522.1"/>
</dbReference>
<dbReference type="GO" id="GO:0005743">
    <property type="term" value="C:mitochondrial inner membrane"/>
    <property type="evidence" value="ECO:0007669"/>
    <property type="project" value="UniProtKB-SubCell"/>
</dbReference>
<dbReference type="EnsemblMetazoa" id="CLYHEMT019949.1">
    <property type="protein sequence ID" value="CLYHEMP019949.1"/>
    <property type="gene ID" value="CLYHEMG019949"/>
</dbReference>
<keyword evidence="4" id="KW-0597">Phosphoprotein</keyword>
<dbReference type="Pfam" id="PF00183">
    <property type="entry name" value="HSP90"/>
    <property type="match status" value="1"/>
</dbReference>
<evidence type="ECO:0000256" key="6">
    <source>
        <dbReference type="ARBA" id="ARBA00022792"/>
    </source>
</evidence>
<dbReference type="FunFam" id="3.30.230.80:FF:000004">
    <property type="entry name" value="Heat shock protein 75 kDa"/>
    <property type="match status" value="1"/>
</dbReference>
<protein>
    <recommendedName>
        <fullName evidence="15">Heat shock protein 75 kDa, mitochondrial</fullName>
    </recommendedName>
    <alternativeName>
        <fullName evidence="17">TNFR-associated protein 1</fullName>
    </alternativeName>
    <alternativeName>
        <fullName evidence="16">Tumor necrosis factor type 1 receptor-associated protein</fullName>
    </alternativeName>
</protein>
<dbReference type="OrthoDB" id="28737at2759"/>
<keyword evidence="20" id="KW-1185">Reference proteome</keyword>
<evidence type="ECO:0000256" key="14">
    <source>
        <dbReference type="ARBA" id="ARBA00066161"/>
    </source>
</evidence>
<feature type="binding site" evidence="18">
    <location>
        <position position="114"/>
    </location>
    <ligand>
        <name>ATP</name>
        <dbReference type="ChEBI" id="CHEBI:30616"/>
    </ligand>
</feature>
<dbReference type="AlphaFoldDB" id="A0A7M5XA41"/>
<feature type="binding site" evidence="18">
    <location>
        <position position="110"/>
    </location>
    <ligand>
        <name>ATP</name>
        <dbReference type="ChEBI" id="CHEBI:30616"/>
    </ligand>
</feature>
<dbReference type="PANTHER" id="PTHR11528">
    <property type="entry name" value="HEAT SHOCK PROTEIN 90 FAMILY MEMBER"/>
    <property type="match status" value="1"/>
</dbReference>
<dbReference type="SUPFAM" id="SSF54211">
    <property type="entry name" value="Ribosomal protein S5 domain 2-like"/>
    <property type="match status" value="1"/>
</dbReference>
<reference evidence="19" key="1">
    <citation type="submission" date="2021-01" db="UniProtKB">
        <authorList>
            <consortium name="EnsemblMetazoa"/>
        </authorList>
    </citation>
    <scope>IDENTIFICATION</scope>
</reference>
<name>A0A7M5XA41_9CNID</name>
<comment type="similarity">
    <text evidence="3">Belongs to the heat shock protein 90 family.</text>
</comment>
<dbReference type="NCBIfam" id="NF003555">
    <property type="entry name" value="PRK05218.1"/>
    <property type="match status" value="1"/>
</dbReference>
<evidence type="ECO:0000256" key="1">
    <source>
        <dbReference type="ARBA" id="ARBA00004273"/>
    </source>
</evidence>
<dbReference type="Gene3D" id="1.20.120.790">
    <property type="entry name" value="Heat shock protein 90, C-terminal domain"/>
    <property type="match status" value="1"/>
</dbReference>
<evidence type="ECO:0000256" key="16">
    <source>
        <dbReference type="ARBA" id="ARBA00076190"/>
    </source>
</evidence>
<dbReference type="GO" id="GO:0140662">
    <property type="term" value="F:ATP-dependent protein folding chaperone"/>
    <property type="evidence" value="ECO:0007669"/>
    <property type="project" value="InterPro"/>
</dbReference>
<comment type="subcellular location">
    <subcellularLocation>
        <location evidence="1">Mitochondrion inner membrane</location>
    </subcellularLocation>
    <subcellularLocation>
        <location evidence="2">Mitochondrion matrix</location>
    </subcellularLocation>
</comment>
<feature type="binding site" evidence="18">
    <location>
        <position position="399"/>
    </location>
    <ligand>
        <name>ATP</name>
        <dbReference type="ChEBI" id="CHEBI:30616"/>
    </ligand>
</feature>
<feature type="binding site" evidence="18">
    <location>
        <position position="156"/>
    </location>
    <ligand>
        <name>ATP</name>
        <dbReference type="ChEBI" id="CHEBI:30616"/>
    </ligand>
</feature>
<evidence type="ECO:0000256" key="12">
    <source>
        <dbReference type="ARBA" id="ARBA00023186"/>
    </source>
</evidence>
<feature type="binding site" evidence="18">
    <location>
        <position position="249"/>
    </location>
    <ligand>
        <name>ATP</name>
        <dbReference type="ChEBI" id="CHEBI:30616"/>
    </ligand>
</feature>
<evidence type="ECO:0000256" key="8">
    <source>
        <dbReference type="ARBA" id="ARBA00022946"/>
    </source>
</evidence>
<evidence type="ECO:0000256" key="3">
    <source>
        <dbReference type="ARBA" id="ARBA00008239"/>
    </source>
</evidence>
<dbReference type="Gene3D" id="3.30.565.10">
    <property type="entry name" value="Histidine kinase-like ATPase, C-terminal domain"/>
    <property type="match status" value="1"/>
</dbReference>
<dbReference type="PRINTS" id="PR00775">
    <property type="entry name" value="HEATSHOCK90"/>
</dbReference>
<dbReference type="GO" id="GO:0005759">
    <property type="term" value="C:mitochondrial matrix"/>
    <property type="evidence" value="ECO:0007669"/>
    <property type="project" value="UniProtKB-SubCell"/>
</dbReference>
<keyword evidence="9" id="KW-0007">Acetylation</keyword>
<dbReference type="Gene3D" id="3.40.50.11260">
    <property type="match status" value="1"/>
</dbReference>
<sequence length="721" mass="82007">MASRRILVQLQRNGGKLFKTNLLNNTCNQGIRKNTITQKFGSIVPIYNVNCRSFTTEAQQTEEVENVHVISDTESVTGESVRHEFQAETRQLLDIVARSLYSEKEVFIREIVSNSSDALEKLRQVQVTGQQISDSDSPLEIHLTTDEEKGLFIIQDFGIGMSKDELINNLGTIARSGSKAFIEKAKHESIDAQNIIGQFGVGFYSTFMVGDKIDVFTKSYEPSASGYHWSSDGSGSYEIAEAEGVTRGTKVIIHLKSDDRRFSLKTTVEDIIRCYSNFVGFPIYLNGSRLNNIDALWTSSERDVSETDHSQFYQFISNTSDEPRYSLMYKADAPLNIRSVLYVPSNIPEMFGFGRMELGVSLYSRKILIQSKAQKILPEWLRFIRGVVDSEDIPLNLSRELLQDSALIQKLSDVLVTKLLRYFLEQSRKDEEKFTKFMKECGNYFREGVVTDQSPSRREDIAKLLRFESSKERPGNLKSLMDYISGMKEDQKEIFFLSAPSRELAESSPYYEALKAKDVEVLFTYEENDEVVFAALKEFQKKNIISAENYLMGSDPLTDDVITDQPDIEKLSETETNELMDWIQNTLGKTKCQNIKESKRLASHPAMITVPDMGAARRWLKFVKSGPNTDLLKMKFEVLQPTFEINPNHEIVRSLNTLKGSNPMLAELLVNQLFDNALITAGLLDDPREMVGRLNTLLSKVMTRLNIEEQKKDKQQTIITP</sequence>
<keyword evidence="7 18" id="KW-0067">ATP-binding</keyword>
<comment type="subunit">
    <text evidence="14">Binds to the intracellular domain of tumor necrosis factor type 1 receptor. Binds to RB1. Interacts with SRC. Interacts with SDHA.</text>
</comment>
<dbReference type="SUPFAM" id="SSF55874">
    <property type="entry name" value="ATPase domain of HSP90 chaperone/DNA topoisomerase II/histidine kinase"/>
    <property type="match status" value="1"/>
</dbReference>
<proteinExistence type="inferred from homology"/>
<evidence type="ECO:0000256" key="18">
    <source>
        <dbReference type="PIRSR" id="PIRSR002583-1"/>
    </source>
</evidence>
<dbReference type="GeneID" id="136806962"/>
<dbReference type="GeneID" id="136799814"/>
<dbReference type="FunFam" id="1.20.120.790:FF:000004">
    <property type="entry name" value="Heat shock protein 75 kDa"/>
    <property type="match status" value="1"/>
</dbReference>
<evidence type="ECO:0000256" key="13">
    <source>
        <dbReference type="ARBA" id="ARBA00057498"/>
    </source>
</evidence>
<dbReference type="InterPro" id="IPR037196">
    <property type="entry name" value="HSP90_C"/>
</dbReference>
<dbReference type="GO" id="GO:0019901">
    <property type="term" value="F:protein kinase binding"/>
    <property type="evidence" value="ECO:0007669"/>
    <property type="project" value="UniProtKB-ARBA"/>
</dbReference>
<dbReference type="GO" id="GO:0005524">
    <property type="term" value="F:ATP binding"/>
    <property type="evidence" value="ECO:0007669"/>
    <property type="project" value="UniProtKB-KW"/>
</dbReference>
<dbReference type="SUPFAM" id="SSF110942">
    <property type="entry name" value="HSP90 C-terminal domain"/>
    <property type="match status" value="1"/>
</dbReference>
<keyword evidence="8" id="KW-0809">Transit peptide</keyword>
<evidence type="ECO:0000256" key="11">
    <source>
        <dbReference type="ARBA" id="ARBA00023136"/>
    </source>
</evidence>
<keyword evidence="6" id="KW-0999">Mitochondrion inner membrane</keyword>